<keyword evidence="1" id="KW-0238">DNA-binding</keyword>
<protein>
    <recommendedName>
        <fullName evidence="2">Replication protein A OB domain-containing protein</fullName>
    </recommendedName>
</protein>
<evidence type="ECO:0000256" key="1">
    <source>
        <dbReference type="ARBA" id="ARBA00023125"/>
    </source>
</evidence>
<name>F4QFN6_CACFS</name>
<gene>
    <name evidence="3" type="ORF">DFA_11250</name>
</gene>
<dbReference type="STRING" id="1054147.F4QFN6"/>
<reference evidence="4" key="1">
    <citation type="journal article" date="2011" name="Genome Res.">
        <title>Phylogeny-wide analysis of social amoeba genomes highlights ancient origins for complex intercellular communication.</title>
        <authorList>
            <person name="Heidel A.J."/>
            <person name="Lawal H.M."/>
            <person name="Felder M."/>
            <person name="Schilde C."/>
            <person name="Helps N.R."/>
            <person name="Tunggal B."/>
            <person name="Rivero F."/>
            <person name="John U."/>
            <person name="Schleicher M."/>
            <person name="Eichinger L."/>
            <person name="Platzer M."/>
            <person name="Noegel A.A."/>
            <person name="Schaap P."/>
            <person name="Gloeckner G."/>
        </authorList>
    </citation>
    <scope>NUCLEOTIDE SEQUENCE [LARGE SCALE GENOMIC DNA]</scope>
    <source>
        <strain evidence="4">SH3</strain>
    </source>
</reference>
<feature type="domain" description="Replication protein A OB" evidence="2">
    <location>
        <begin position="279"/>
        <end position="369"/>
    </location>
</feature>
<dbReference type="SUPFAM" id="SSF50249">
    <property type="entry name" value="Nucleic acid-binding proteins"/>
    <property type="match status" value="1"/>
</dbReference>
<dbReference type="Proteomes" id="UP000007797">
    <property type="component" value="Unassembled WGS sequence"/>
</dbReference>
<evidence type="ECO:0000313" key="4">
    <source>
        <dbReference type="Proteomes" id="UP000007797"/>
    </source>
</evidence>
<dbReference type="OrthoDB" id="31067at2759"/>
<dbReference type="EMBL" id="GL883029">
    <property type="protein sequence ID" value="EGG13489.1"/>
    <property type="molecule type" value="Genomic_DNA"/>
</dbReference>
<sequence length="520" mass="58890">MMMIDEPIKGCMDQYINSEYTGERIKDDDIVLQVQRLKPTNKSSYIQLYLSDSIHLFTSLYRIKKKHDDDDYDVYDDDNLLPPKCNELIRIKSLTLTKEKHIVIKEFESLGILSTLIGRPKLHMVYQPLVQRYITVRNLQKYSQPKPSSVSEDHDKQYGITSLKDLKEGVSDYHLTVCVLVRMKSELREGPRGSVFTLELVDTKTHDCVPAVSFSQEIPSNYTAIHPGFPRNNNSKFQLVIDKTAKVLEVPPQQRLHQDAWTKFNFINIDQLGPTAIPIETVNRDSILVDVIGKILSISDISSIELRNGGIVPTLLVNIFDTSNTSIDITFWGEHALSCQQQLKVGDIITLYQVKLTNYSGRSLSFATSRLDINPSNFPQYQQLLAFINHPTTIESKILEPKNLSSNKSPDKADMHPPITAKYLLSNPNFEDYKEGATNIYVLNDETGSVNISIIGYSESKVFGPNVQQDNNTTSSLRMMIKKERPSDGEHHQISGPALNFSIVGENLKLYVHNINTLGL</sequence>
<dbReference type="GO" id="GO:0003677">
    <property type="term" value="F:DNA binding"/>
    <property type="evidence" value="ECO:0007669"/>
    <property type="project" value="UniProtKB-KW"/>
</dbReference>
<dbReference type="RefSeq" id="XP_004350193.1">
    <property type="nucleotide sequence ID" value="XM_004350143.1"/>
</dbReference>
<evidence type="ECO:0000259" key="2">
    <source>
        <dbReference type="Pfam" id="PF16900"/>
    </source>
</evidence>
<accession>F4QFN6</accession>
<dbReference type="Gene3D" id="2.40.50.140">
    <property type="entry name" value="Nucleic acid-binding proteins"/>
    <property type="match status" value="1"/>
</dbReference>
<dbReference type="Pfam" id="PF16900">
    <property type="entry name" value="REPA_OB_2"/>
    <property type="match status" value="1"/>
</dbReference>
<dbReference type="InterPro" id="IPR031657">
    <property type="entry name" value="REPA_OB_2"/>
</dbReference>
<proteinExistence type="predicted"/>
<keyword evidence="4" id="KW-1185">Reference proteome</keyword>
<dbReference type="KEGG" id="dfa:DFA_11250"/>
<dbReference type="InterPro" id="IPR012340">
    <property type="entry name" value="NA-bd_OB-fold"/>
</dbReference>
<dbReference type="GeneID" id="14865552"/>
<dbReference type="AlphaFoldDB" id="F4QFN6"/>
<organism evidence="3 4">
    <name type="scientific">Cavenderia fasciculata</name>
    <name type="common">Slime mold</name>
    <name type="synonym">Dictyostelium fasciculatum</name>
    <dbReference type="NCBI Taxonomy" id="261658"/>
    <lineage>
        <taxon>Eukaryota</taxon>
        <taxon>Amoebozoa</taxon>
        <taxon>Evosea</taxon>
        <taxon>Eumycetozoa</taxon>
        <taxon>Dictyostelia</taxon>
        <taxon>Acytosteliales</taxon>
        <taxon>Cavenderiaceae</taxon>
        <taxon>Cavenderia</taxon>
    </lineage>
</organism>
<evidence type="ECO:0000313" key="3">
    <source>
        <dbReference type="EMBL" id="EGG13489.1"/>
    </source>
</evidence>